<accession>A0ABQ1RZD8</accession>
<dbReference type="Proteomes" id="UP000619041">
    <property type="component" value="Unassembled WGS sequence"/>
</dbReference>
<gene>
    <name evidence="2" type="ORF">GCM10011515_01820</name>
</gene>
<dbReference type="Gene3D" id="2.40.160.20">
    <property type="match status" value="1"/>
</dbReference>
<evidence type="ECO:0000256" key="1">
    <source>
        <dbReference type="SAM" id="SignalP"/>
    </source>
</evidence>
<evidence type="ECO:0000313" key="3">
    <source>
        <dbReference type="Proteomes" id="UP000619041"/>
    </source>
</evidence>
<comment type="caution">
    <text evidence="2">The sequence shown here is derived from an EMBL/GenBank/DDBJ whole genome shotgun (WGS) entry which is preliminary data.</text>
</comment>
<feature type="chain" id="PRO_5047281324" evidence="1">
    <location>
        <begin position="24"/>
        <end position="178"/>
    </location>
</feature>
<dbReference type="RefSeq" id="WP_188643416.1">
    <property type="nucleotide sequence ID" value="NZ_BMKL01000001.1"/>
</dbReference>
<proteinExistence type="predicted"/>
<keyword evidence="3" id="KW-1185">Reference proteome</keyword>
<feature type="signal peptide" evidence="1">
    <location>
        <begin position="1"/>
        <end position="23"/>
    </location>
</feature>
<name>A0ABQ1RZD8_9SPHN</name>
<evidence type="ECO:0000313" key="2">
    <source>
        <dbReference type="EMBL" id="GGD85813.1"/>
    </source>
</evidence>
<dbReference type="InterPro" id="IPR018550">
    <property type="entry name" value="Lipid-A_deacylase-rel"/>
</dbReference>
<dbReference type="EMBL" id="BMKL01000001">
    <property type="protein sequence ID" value="GGD85813.1"/>
    <property type="molecule type" value="Genomic_DNA"/>
</dbReference>
<protein>
    <submittedName>
        <fullName evidence="2">Deacylase</fullName>
    </submittedName>
</protein>
<keyword evidence="1" id="KW-0732">Signal</keyword>
<organism evidence="2 3">
    <name type="scientific">Tsuneonella deserti</name>
    <dbReference type="NCBI Taxonomy" id="2035528"/>
    <lineage>
        <taxon>Bacteria</taxon>
        <taxon>Pseudomonadati</taxon>
        <taxon>Pseudomonadota</taxon>
        <taxon>Alphaproteobacteria</taxon>
        <taxon>Sphingomonadales</taxon>
        <taxon>Erythrobacteraceae</taxon>
        <taxon>Tsuneonella</taxon>
    </lineage>
</organism>
<reference evidence="3" key="1">
    <citation type="journal article" date="2019" name="Int. J. Syst. Evol. Microbiol.">
        <title>The Global Catalogue of Microorganisms (GCM) 10K type strain sequencing project: providing services to taxonomists for standard genome sequencing and annotation.</title>
        <authorList>
            <consortium name="The Broad Institute Genomics Platform"/>
            <consortium name="The Broad Institute Genome Sequencing Center for Infectious Disease"/>
            <person name="Wu L."/>
            <person name="Ma J."/>
        </authorList>
    </citation>
    <scope>NUCLEOTIDE SEQUENCE [LARGE SCALE GENOMIC DNA]</scope>
    <source>
        <strain evidence="3">CGMCC 1.15959</strain>
    </source>
</reference>
<dbReference type="Pfam" id="PF09411">
    <property type="entry name" value="PagL"/>
    <property type="match status" value="1"/>
</dbReference>
<sequence>MKCALACFLTLAAVSALPSPVQAGELYGGVYDHAVDTPFTLETRERGADLQLGYRFAPVIPVARIEPYVFGSVNTADGGTDFVGAGVSRKFSLGPVYVRPGVGLVLHDAPALRADPDTGVRTDLGSRVLFEPEVALGLALLPRVSVEASWVHISNARLFNSQQNPGIDMIGVRANVKL</sequence>